<keyword evidence="9" id="KW-1185">Reference proteome</keyword>
<evidence type="ECO:0000256" key="6">
    <source>
        <dbReference type="ARBA" id="ARBA00023180"/>
    </source>
</evidence>
<dbReference type="EC" id="3.4.16.-" evidence="7"/>
<dbReference type="InterPro" id="IPR018202">
    <property type="entry name" value="Ser_caboxypep_ser_AS"/>
</dbReference>
<evidence type="ECO:0000256" key="3">
    <source>
        <dbReference type="ARBA" id="ARBA00022670"/>
    </source>
</evidence>
<organism evidence="8 9">
    <name type="scientific">Ceratodon purpureus</name>
    <name type="common">Fire moss</name>
    <name type="synonym">Dicranum purpureum</name>
    <dbReference type="NCBI Taxonomy" id="3225"/>
    <lineage>
        <taxon>Eukaryota</taxon>
        <taxon>Viridiplantae</taxon>
        <taxon>Streptophyta</taxon>
        <taxon>Embryophyta</taxon>
        <taxon>Bryophyta</taxon>
        <taxon>Bryophytina</taxon>
        <taxon>Bryopsida</taxon>
        <taxon>Dicranidae</taxon>
        <taxon>Pseudoditrichales</taxon>
        <taxon>Ditrichaceae</taxon>
        <taxon>Ceratodon</taxon>
    </lineage>
</organism>
<protein>
    <recommendedName>
        <fullName evidence="7">Carboxypeptidase</fullName>
        <ecNumber evidence="7">3.4.16.-</ecNumber>
    </recommendedName>
</protein>
<dbReference type="InterPro" id="IPR001563">
    <property type="entry name" value="Peptidase_S10"/>
</dbReference>
<dbReference type="GO" id="GO:0005773">
    <property type="term" value="C:vacuole"/>
    <property type="evidence" value="ECO:0007669"/>
    <property type="project" value="TreeGrafter"/>
</dbReference>
<name>A0A8T0HJ02_CERPU</name>
<gene>
    <name evidence="8" type="ORF">KC19_6G167700</name>
</gene>
<dbReference type="OrthoDB" id="443318at2759"/>
<dbReference type="InterPro" id="IPR029058">
    <property type="entry name" value="AB_hydrolase_fold"/>
</dbReference>
<dbReference type="GO" id="GO:0006508">
    <property type="term" value="P:proteolysis"/>
    <property type="evidence" value="ECO:0007669"/>
    <property type="project" value="UniProtKB-KW"/>
</dbReference>
<dbReference type="PROSITE" id="PS00131">
    <property type="entry name" value="CARBOXYPEPT_SER_SER"/>
    <property type="match status" value="1"/>
</dbReference>
<evidence type="ECO:0000256" key="5">
    <source>
        <dbReference type="ARBA" id="ARBA00022801"/>
    </source>
</evidence>
<dbReference type="AlphaFoldDB" id="A0A8T0HJ02"/>
<evidence type="ECO:0000256" key="7">
    <source>
        <dbReference type="RuleBase" id="RU361156"/>
    </source>
</evidence>
<keyword evidence="3 7" id="KW-0645">Protease</keyword>
<dbReference type="Proteomes" id="UP000822688">
    <property type="component" value="Chromosome 6"/>
</dbReference>
<dbReference type="SUPFAM" id="SSF53474">
    <property type="entry name" value="alpha/beta-Hydrolases"/>
    <property type="match status" value="1"/>
</dbReference>
<comment type="similarity">
    <text evidence="1 7">Belongs to the peptidase S10 family.</text>
</comment>
<evidence type="ECO:0000256" key="4">
    <source>
        <dbReference type="ARBA" id="ARBA00022729"/>
    </source>
</evidence>
<evidence type="ECO:0000313" key="8">
    <source>
        <dbReference type="EMBL" id="KAG0570512.1"/>
    </source>
</evidence>
<evidence type="ECO:0000256" key="1">
    <source>
        <dbReference type="ARBA" id="ARBA00009431"/>
    </source>
</evidence>
<dbReference type="PANTHER" id="PTHR11802:SF113">
    <property type="entry name" value="SERINE CARBOXYPEPTIDASE CTSA-4.1"/>
    <property type="match status" value="1"/>
</dbReference>
<dbReference type="GO" id="GO:0004185">
    <property type="term" value="F:serine-type carboxypeptidase activity"/>
    <property type="evidence" value="ECO:0007669"/>
    <property type="project" value="UniProtKB-UniRule"/>
</dbReference>
<dbReference type="PRINTS" id="PR00724">
    <property type="entry name" value="CRBOXYPTASEC"/>
</dbReference>
<dbReference type="PANTHER" id="PTHR11802">
    <property type="entry name" value="SERINE PROTEASE FAMILY S10 SERINE CARBOXYPEPTIDASE"/>
    <property type="match status" value="1"/>
</dbReference>
<evidence type="ECO:0000256" key="2">
    <source>
        <dbReference type="ARBA" id="ARBA00022645"/>
    </source>
</evidence>
<sequence>MHAEATGSTIGIRWTGKIGAMGRSMIISSLCLCLLFSLMLSVEAARLPKVPLSKLYNLSPGTSPHFPQGQAERLIKSLGLLPGAADESYGAVNGPGLHERKVHLKVGDGSAPAARAHDAEHYAGYFNSKRNRAANMFYVFFESRGDKAKDPLVLLMTGGPGCGSELAMFYQNGPFKIQDHIENLTLTWNDFGWDKEASIIYVDQPVGTGFSYNSNARDIRYDEEGVSEHMFDFFQEFFVAHPEFAKNDLFVMGESYGSHYVPAVSARLHQANKLRQGLPINLKGFSIGNGLTHPNIRYEAYADYAWNMGLIADDDHKRLSKLFPACAKSIELCETSGTVTCVAAYLVCQSIFNTVMAIAGNINSYDVRKECNEDICYDFSNLETYLNTPQVREELGVGDHKFLACSPLVYEAIFMEWMKSRKNRIPALLEDGIEVLVYAGDYDLVCNWLGNSRWATSLTWSGQEEYVRAPWRKFEVDGNEAGLVTGFKNLNFLKVQDAGHMVAMDQPRSSLEMFRRWTRGIPLGSSISPKKPDLKHMNPKTVFLS</sequence>
<proteinExistence type="inferred from homology"/>
<comment type="caution">
    <text evidence="8">The sequence shown here is derived from an EMBL/GenBank/DDBJ whole genome shotgun (WGS) entry which is preliminary data.</text>
</comment>
<dbReference type="Pfam" id="PF00450">
    <property type="entry name" value="Peptidase_S10"/>
    <property type="match status" value="1"/>
</dbReference>
<reference evidence="8 9" key="1">
    <citation type="submission" date="2020-06" db="EMBL/GenBank/DDBJ databases">
        <title>WGS assembly of Ceratodon purpureus strain R40.</title>
        <authorList>
            <person name="Carey S.B."/>
            <person name="Jenkins J."/>
            <person name="Shu S."/>
            <person name="Lovell J.T."/>
            <person name="Sreedasyam A."/>
            <person name="Maumus F."/>
            <person name="Tiley G.P."/>
            <person name="Fernandez-Pozo N."/>
            <person name="Barry K."/>
            <person name="Chen C."/>
            <person name="Wang M."/>
            <person name="Lipzen A."/>
            <person name="Daum C."/>
            <person name="Saski C.A."/>
            <person name="Payton A.C."/>
            <person name="Mcbreen J.C."/>
            <person name="Conrad R.E."/>
            <person name="Kollar L.M."/>
            <person name="Olsson S."/>
            <person name="Huttunen S."/>
            <person name="Landis J.B."/>
            <person name="Wickett N.J."/>
            <person name="Johnson M.G."/>
            <person name="Rensing S.A."/>
            <person name="Grimwood J."/>
            <person name="Schmutz J."/>
            <person name="Mcdaniel S.F."/>
        </authorList>
    </citation>
    <scope>NUCLEOTIDE SEQUENCE [LARGE SCALE GENOMIC DNA]</scope>
    <source>
        <strain evidence="8 9">R40</strain>
    </source>
</reference>
<evidence type="ECO:0000313" key="9">
    <source>
        <dbReference type="Proteomes" id="UP000822688"/>
    </source>
</evidence>
<keyword evidence="6" id="KW-0325">Glycoprotein</keyword>
<keyword evidence="4" id="KW-0732">Signal</keyword>
<keyword evidence="2 7" id="KW-0121">Carboxypeptidase</keyword>
<dbReference type="EMBL" id="CM026427">
    <property type="protein sequence ID" value="KAG0570512.1"/>
    <property type="molecule type" value="Genomic_DNA"/>
</dbReference>
<dbReference type="Gene3D" id="3.40.50.1820">
    <property type="entry name" value="alpha/beta hydrolase"/>
    <property type="match status" value="1"/>
</dbReference>
<keyword evidence="5 7" id="KW-0378">Hydrolase</keyword>
<accession>A0A8T0HJ02</accession>